<feature type="region of interest" description="Disordered" evidence="1">
    <location>
        <begin position="51"/>
        <end position="73"/>
    </location>
</feature>
<organism evidence="2 3">
    <name type="scientific">Cylicocyclus nassatus</name>
    <name type="common">Nematode worm</name>
    <dbReference type="NCBI Taxonomy" id="53992"/>
    <lineage>
        <taxon>Eukaryota</taxon>
        <taxon>Metazoa</taxon>
        <taxon>Ecdysozoa</taxon>
        <taxon>Nematoda</taxon>
        <taxon>Chromadorea</taxon>
        <taxon>Rhabditida</taxon>
        <taxon>Rhabditina</taxon>
        <taxon>Rhabditomorpha</taxon>
        <taxon>Strongyloidea</taxon>
        <taxon>Strongylidae</taxon>
        <taxon>Cylicocyclus</taxon>
    </lineage>
</organism>
<evidence type="ECO:0000313" key="3">
    <source>
        <dbReference type="Proteomes" id="UP001176961"/>
    </source>
</evidence>
<protein>
    <submittedName>
        <fullName evidence="2">Uncharacterized protein</fullName>
    </submittedName>
</protein>
<dbReference type="Proteomes" id="UP001176961">
    <property type="component" value="Unassembled WGS sequence"/>
</dbReference>
<comment type="caution">
    <text evidence="2">The sequence shown here is derived from an EMBL/GenBank/DDBJ whole genome shotgun (WGS) entry which is preliminary data.</text>
</comment>
<keyword evidence="3" id="KW-1185">Reference proteome</keyword>
<feature type="non-terminal residue" evidence="2">
    <location>
        <position position="99"/>
    </location>
</feature>
<accession>A0AA36GUR1</accession>
<evidence type="ECO:0000256" key="1">
    <source>
        <dbReference type="SAM" id="MobiDB-lite"/>
    </source>
</evidence>
<gene>
    <name evidence="2" type="ORF">CYNAS_LOCUS10631</name>
</gene>
<name>A0AA36GUR1_CYLNA</name>
<proteinExistence type="predicted"/>
<reference evidence="2" key="1">
    <citation type="submission" date="2023-07" db="EMBL/GenBank/DDBJ databases">
        <authorList>
            <consortium name="CYATHOMIX"/>
        </authorList>
    </citation>
    <scope>NUCLEOTIDE SEQUENCE</scope>
    <source>
        <strain evidence="2">N/A</strain>
    </source>
</reference>
<dbReference type="EMBL" id="CATQJL010000223">
    <property type="protein sequence ID" value="CAJ0598648.1"/>
    <property type="molecule type" value="Genomic_DNA"/>
</dbReference>
<dbReference type="AlphaFoldDB" id="A0AA36GUR1"/>
<evidence type="ECO:0000313" key="2">
    <source>
        <dbReference type="EMBL" id="CAJ0598648.1"/>
    </source>
</evidence>
<sequence length="99" mass="11119">SRATARTALLCSRAAEEVRCRKLKLTRWNLCKFLARPQLCSKHCALGIHPPGSIPGKDPRRLKGAAHPNGISAPVPPRRLHWGTFTHWNIHLHLADKHI</sequence>
<feature type="non-terminal residue" evidence="2">
    <location>
        <position position="1"/>
    </location>
</feature>